<keyword evidence="3" id="KW-1185">Reference proteome</keyword>
<sequence length="276" mass="33131">MLKRKREEALGGVEGDKEEIFRDSKKTQRSPGGKAKEGEADRRDIGDMRGWDEKMKEMISELREVLREDIRRMEEEVKGEIRAQGKQMREEVEDLRREMKEQEELGRKERQEINNRLEKVEKEMKELKEEKRKEREEGKVVRGMKRDNLIENVIDREREERRKNVVIRGVEVKEGKRVEAVKEVLEKIGARGEIRKCKKIGEDKGKGKEMILVKLDNEEQKREIMSKKSNLRGREERVMDDWTWKERRMRWRLEEIARGGKQGEESMVSLWKNKNR</sequence>
<accession>A0A026W2U2</accession>
<organism evidence="2 3">
    <name type="scientific">Ooceraea biroi</name>
    <name type="common">Clonal raider ant</name>
    <name type="synonym">Cerapachys biroi</name>
    <dbReference type="NCBI Taxonomy" id="2015173"/>
    <lineage>
        <taxon>Eukaryota</taxon>
        <taxon>Metazoa</taxon>
        <taxon>Ecdysozoa</taxon>
        <taxon>Arthropoda</taxon>
        <taxon>Hexapoda</taxon>
        <taxon>Insecta</taxon>
        <taxon>Pterygota</taxon>
        <taxon>Neoptera</taxon>
        <taxon>Endopterygota</taxon>
        <taxon>Hymenoptera</taxon>
        <taxon>Apocrita</taxon>
        <taxon>Aculeata</taxon>
        <taxon>Formicoidea</taxon>
        <taxon>Formicidae</taxon>
        <taxon>Dorylinae</taxon>
        <taxon>Ooceraea</taxon>
    </lineage>
</organism>
<dbReference type="Proteomes" id="UP000053097">
    <property type="component" value="Unassembled WGS sequence"/>
</dbReference>
<feature type="region of interest" description="Disordered" evidence="1">
    <location>
        <begin position="1"/>
        <end position="49"/>
    </location>
</feature>
<gene>
    <name evidence="2" type="ORF">X777_11277</name>
</gene>
<dbReference type="OrthoDB" id="7555035at2759"/>
<dbReference type="EMBL" id="KK107461">
    <property type="protein sequence ID" value="EZA50333.1"/>
    <property type="molecule type" value="Genomic_DNA"/>
</dbReference>
<protein>
    <submittedName>
        <fullName evidence="2">Uncharacterized protein</fullName>
    </submittedName>
</protein>
<evidence type="ECO:0000313" key="2">
    <source>
        <dbReference type="EMBL" id="EZA50333.1"/>
    </source>
</evidence>
<reference evidence="2 3" key="1">
    <citation type="journal article" date="2014" name="Curr. Biol.">
        <title>The genome of the clonal raider ant Cerapachys biroi.</title>
        <authorList>
            <person name="Oxley P.R."/>
            <person name="Ji L."/>
            <person name="Fetter-Pruneda I."/>
            <person name="McKenzie S.K."/>
            <person name="Li C."/>
            <person name="Hu H."/>
            <person name="Zhang G."/>
            <person name="Kronauer D.J."/>
        </authorList>
    </citation>
    <scope>NUCLEOTIDE SEQUENCE [LARGE SCALE GENOMIC DNA]</scope>
</reference>
<dbReference type="AlphaFoldDB" id="A0A026W2U2"/>
<feature type="region of interest" description="Disordered" evidence="1">
    <location>
        <begin position="76"/>
        <end position="108"/>
    </location>
</feature>
<name>A0A026W2U2_OOCBI</name>
<feature type="compositionally biased region" description="Basic and acidic residues" evidence="1">
    <location>
        <begin position="34"/>
        <end position="49"/>
    </location>
</feature>
<dbReference type="OMA" id="MKEMISE"/>
<evidence type="ECO:0000256" key="1">
    <source>
        <dbReference type="SAM" id="MobiDB-lite"/>
    </source>
</evidence>
<proteinExistence type="predicted"/>
<feature type="compositionally biased region" description="Basic and acidic residues" evidence="1">
    <location>
        <begin position="1"/>
        <end position="26"/>
    </location>
</feature>
<evidence type="ECO:0000313" key="3">
    <source>
        <dbReference type="Proteomes" id="UP000053097"/>
    </source>
</evidence>